<evidence type="ECO:0000313" key="2">
    <source>
        <dbReference type="EMBL" id="KAF2296276.1"/>
    </source>
</evidence>
<keyword evidence="3" id="KW-1185">Reference proteome</keyword>
<reference evidence="2 3" key="1">
    <citation type="journal article" date="2020" name="Mol. Plant">
        <title>The Chromosome-Based Rubber Tree Genome Provides New Insights into Spurge Genome Evolution and Rubber Biosynthesis.</title>
        <authorList>
            <person name="Liu J."/>
            <person name="Shi C."/>
            <person name="Shi C.C."/>
            <person name="Li W."/>
            <person name="Zhang Q.J."/>
            <person name="Zhang Y."/>
            <person name="Li K."/>
            <person name="Lu H.F."/>
            <person name="Shi C."/>
            <person name="Zhu S.T."/>
            <person name="Xiao Z.Y."/>
            <person name="Nan H."/>
            <person name="Yue Y."/>
            <person name="Zhu X.G."/>
            <person name="Wu Y."/>
            <person name="Hong X.N."/>
            <person name="Fan G.Y."/>
            <person name="Tong Y."/>
            <person name="Zhang D."/>
            <person name="Mao C.L."/>
            <person name="Liu Y.L."/>
            <person name="Hao S.J."/>
            <person name="Liu W.Q."/>
            <person name="Lv M.Q."/>
            <person name="Zhang H.B."/>
            <person name="Liu Y."/>
            <person name="Hu-Tang G.R."/>
            <person name="Wang J.P."/>
            <person name="Wang J.H."/>
            <person name="Sun Y.H."/>
            <person name="Ni S.B."/>
            <person name="Chen W.B."/>
            <person name="Zhang X.C."/>
            <person name="Jiao Y.N."/>
            <person name="Eichler E.E."/>
            <person name="Li G.H."/>
            <person name="Liu X."/>
            <person name="Gao L.Z."/>
        </authorList>
    </citation>
    <scope>NUCLEOTIDE SEQUENCE [LARGE SCALE GENOMIC DNA]</scope>
    <source>
        <strain evidence="3">cv. GT1</strain>
        <tissue evidence="2">Leaf</tissue>
    </source>
</reference>
<proteinExistence type="predicted"/>
<accession>A0A6A6L897</accession>
<dbReference type="EMBL" id="JAAGAX010000013">
    <property type="protein sequence ID" value="KAF2296276.1"/>
    <property type="molecule type" value="Genomic_DNA"/>
</dbReference>
<evidence type="ECO:0000313" key="3">
    <source>
        <dbReference type="Proteomes" id="UP000467840"/>
    </source>
</evidence>
<dbReference type="AlphaFoldDB" id="A0A6A6L897"/>
<dbReference type="Proteomes" id="UP000467840">
    <property type="component" value="Chromosome 7"/>
</dbReference>
<gene>
    <name evidence="2" type="ORF">GH714_037213</name>
</gene>
<dbReference type="PANTHER" id="PTHR34945">
    <property type="entry name" value="2-OXOGLUTARATE (2OG) AND FE(II)-DEPENDENT OXYGENASE SUPERFAMILY PROTEIN"/>
    <property type="match status" value="1"/>
</dbReference>
<comment type="caution">
    <text evidence="2">The sequence shown here is derived from an EMBL/GenBank/DDBJ whole genome shotgun (WGS) entry which is preliminary data.</text>
</comment>
<sequence>MMKMERELTRALEKVGLEIIEMLSREVGFENPLKEDPTRICSLMLVHEGSYEDKPAISGVEQWEIEESKRKTTGLHGRRQKFKLHINDITCDSSYRKHSVTLLPKPIINEENANNESEVAEEVEEQSHGIGSNSKEEGRLFSSFSFEDYAWRVYHEPLS</sequence>
<evidence type="ECO:0000256" key="1">
    <source>
        <dbReference type="SAM" id="MobiDB-lite"/>
    </source>
</evidence>
<feature type="region of interest" description="Disordered" evidence="1">
    <location>
        <begin position="112"/>
        <end position="136"/>
    </location>
</feature>
<dbReference type="PANTHER" id="PTHR34945:SF2">
    <property type="entry name" value="2-OXOGLUTARATE (2OG) AND FE(II)-DEPENDENT OXYGENASE SUPERFAMILY PROTEIN"/>
    <property type="match status" value="1"/>
</dbReference>
<protein>
    <submittedName>
        <fullName evidence="2">Uncharacterized protein</fullName>
    </submittedName>
</protein>
<name>A0A6A6L897_HEVBR</name>
<organism evidence="2 3">
    <name type="scientific">Hevea brasiliensis</name>
    <name type="common">Para rubber tree</name>
    <name type="synonym">Siphonia brasiliensis</name>
    <dbReference type="NCBI Taxonomy" id="3981"/>
    <lineage>
        <taxon>Eukaryota</taxon>
        <taxon>Viridiplantae</taxon>
        <taxon>Streptophyta</taxon>
        <taxon>Embryophyta</taxon>
        <taxon>Tracheophyta</taxon>
        <taxon>Spermatophyta</taxon>
        <taxon>Magnoliopsida</taxon>
        <taxon>eudicotyledons</taxon>
        <taxon>Gunneridae</taxon>
        <taxon>Pentapetalae</taxon>
        <taxon>rosids</taxon>
        <taxon>fabids</taxon>
        <taxon>Malpighiales</taxon>
        <taxon>Euphorbiaceae</taxon>
        <taxon>Crotonoideae</taxon>
        <taxon>Micrandreae</taxon>
        <taxon>Hevea</taxon>
    </lineage>
</organism>